<evidence type="ECO:0000313" key="1">
    <source>
        <dbReference type="EMBL" id="GAB53181.1"/>
    </source>
</evidence>
<dbReference type="GeneID" id="92828235"/>
<dbReference type="eggNOG" id="ENOG502ZU9W">
    <property type="taxonomic scope" value="Bacteria"/>
</dbReference>
<name>H5V5C3_ATLHE</name>
<keyword evidence="2" id="KW-1185">Reference proteome</keyword>
<dbReference type="Proteomes" id="UP000010297">
    <property type="component" value="Unassembled WGS sequence"/>
</dbReference>
<accession>H5V5C3</accession>
<proteinExistence type="predicted"/>
<sequence length="76" mass="8330">MKPVEEVIDELQCRALAYEVIFQSLCSQLPQGFINKAADNIEQRFQAFEASTQSDAGKAKLEAAKAVASRILGTKI</sequence>
<dbReference type="RefSeq" id="WP_002437392.1">
    <property type="nucleotide sequence ID" value="NZ_BAFF01000012.1"/>
</dbReference>
<gene>
    <name evidence="1" type="ORF">EH105704_12_00680</name>
</gene>
<organism evidence="1 2">
    <name type="scientific">Atlantibacter hermannii NBRC 105704</name>
    <dbReference type="NCBI Taxonomy" id="1115512"/>
    <lineage>
        <taxon>Bacteria</taxon>
        <taxon>Pseudomonadati</taxon>
        <taxon>Pseudomonadota</taxon>
        <taxon>Gammaproteobacteria</taxon>
        <taxon>Enterobacterales</taxon>
        <taxon>Enterobacteriaceae</taxon>
        <taxon>Atlantibacter</taxon>
    </lineage>
</organism>
<protein>
    <submittedName>
        <fullName evidence="1">Uncharacterized protein</fullName>
    </submittedName>
</protein>
<comment type="caution">
    <text evidence="1">The sequence shown here is derived from an EMBL/GenBank/DDBJ whole genome shotgun (WGS) entry which is preliminary data.</text>
</comment>
<reference evidence="1 2" key="1">
    <citation type="submission" date="2012-02" db="EMBL/GenBank/DDBJ databases">
        <title>Whole genome shotgun sequence of Escherichia hermannii NBRC 105704.</title>
        <authorList>
            <person name="Yoshida I."/>
            <person name="Hosoyama A."/>
            <person name="Tsuchikane K."/>
            <person name="Katsumata H."/>
            <person name="Yamazaki S."/>
            <person name="Fujita N."/>
        </authorList>
    </citation>
    <scope>NUCLEOTIDE SEQUENCE [LARGE SCALE GENOMIC DNA]</scope>
    <source>
        <strain evidence="1 2">NBRC 105704</strain>
    </source>
</reference>
<dbReference type="EMBL" id="BAFF01000012">
    <property type="protein sequence ID" value="GAB53181.1"/>
    <property type="molecule type" value="Genomic_DNA"/>
</dbReference>
<dbReference type="AlphaFoldDB" id="H5V5C3"/>
<evidence type="ECO:0000313" key="2">
    <source>
        <dbReference type="Proteomes" id="UP000010297"/>
    </source>
</evidence>